<keyword evidence="3 6" id="KW-0533">Nickel</keyword>
<dbReference type="GO" id="GO:0043419">
    <property type="term" value="P:urea catabolic process"/>
    <property type="evidence" value="ECO:0007669"/>
    <property type="project" value="UniProtKB-UniPathway"/>
</dbReference>
<dbReference type="Gene3D" id="3.30.280.10">
    <property type="entry name" value="Urease, gamma-like subunit"/>
    <property type="match status" value="1"/>
</dbReference>
<feature type="binding site" description="via carbamate group" evidence="8">
    <location>
        <position position="499"/>
    </location>
    <ligand>
        <name>Ni(2+)</name>
        <dbReference type="ChEBI" id="CHEBI:49786"/>
        <label>1</label>
    </ligand>
</feature>
<dbReference type="NCBIfam" id="NF009682">
    <property type="entry name" value="PRK13203.1"/>
    <property type="match status" value="1"/>
</dbReference>
<dbReference type="PROSITE" id="PS00145">
    <property type="entry name" value="UREASE_2"/>
    <property type="match status" value="1"/>
</dbReference>
<dbReference type="SUPFAM" id="SSF51278">
    <property type="entry name" value="Urease, beta-subunit"/>
    <property type="match status" value="1"/>
</dbReference>
<dbReference type="PANTHER" id="PTHR33569">
    <property type="entry name" value="UREASE"/>
    <property type="match status" value="1"/>
</dbReference>
<keyword evidence="13" id="KW-1185">Reference proteome</keyword>
<dbReference type="Gene3D" id="2.30.40.10">
    <property type="entry name" value="Urease, subunit C, domain 1"/>
    <property type="match status" value="1"/>
</dbReference>
<feature type="modified residue" description="N6-carboxylysine" evidence="7">
    <location>
        <position position="499"/>
    </location>
</feature>
<feature type="binding site" evidence="8">
    <location>
        <position position="642"/>
    </location>
    <ligand>
        <name>Ni(2+)</name>
        <dbReference type="ChEBI" id="CHEBI:49786"/>
        <label>1</label>
    </ligand>
</feature>
<dbReference type="NCBIfam" id="NF009686">
    <property type="entry name" value="PRK13207.1"/>
    <property type="match status" value="1"/>
</dbReference>
<evidence type="ECO:0000256" key="4">
    <source>
        <dbReference type="ARBA" id="ARBA00022723"/>
    </source>
</evidence>
<proteinExistence type="inferred from homology"/>
<feature type="binding site" evidence="10">
    <location>
        <position position="501"/>
    </location>
    <ligand>
        <name>substrate</name>
    </ligand>
</feature>
<comment type="cofactor">
    <cofactor evidence="8">
        <name>Ni cation</name>
        <dbReference type="ChEBI" id="CHEBI:25516"/>
    </cofactor>
    <text evidence="8">Binds 2 nickel ions per subunit.</text>
</comment>
<dbReference type="SUPFAM" id="SSF54111">
    <property type="entry name" value="Urease, gamma-subunit"/>
    <property type="match status" value="1"/>
</dbReference>
<dbReference type="NCBIfam" id="TIGR00192">
    <property type="entry name" value="urease_beta"/>
    <property type="match status" value="1"/>
</dbReference>
<protein>
    <recommendedName>
        <fullName evidence="2 6">Urease</fullName>
        <ecNumber evidence="2 6">3.5.1.5</ecNumber>
    </recommendedName>
    <alternativeName>
        <fullName evidence="6">Urea amidohydrolase</fullName>
    </alternativeName>
</protein>
<dbReference type="UniPathway" id="UPA00258">
    <property type="reaction ID" value="UER00370"/>
</dbReference>
<comment type="caution">
    <text evidence="12">The sequence shown here is derived from an EMBL/GenBank/DDBJ whole genome shotgun (WGS) entry which is preliminary data.</text>
</comment>
<evidence type="ECO:0000256" key="7">
    <source>
        <dbReference type="PIRSR" id="PIRSR001222-50"/>
    </source>
</evidence>
<evidence type="ECO:0000256" key="6">
    <source>
        <dbReference type="PIRNR" id="PIRNR001222"/>
    </source>
</evidence>
<dbReference type="Gene3D" id="2.10.150.10">
    <property type="entry name" value="Urease, beta subunit"/>
    <property type="match status" value="1"/>
</dbReference>
<dbReference type="NCBIfam" id="TIGR00193">
    <property type="entry name" value="urease_gam"/>
    <property type="match status" value="1"/>
</dbReference>
<dbReference type="Pfam" id="PF00547">
    <property type="entry name" value="Urease_gamma"/>
    <property type="match status" value="1"/>
</dbReference>
<organism evidence="12 13">
    <name type="scientific">Mytilus galloprovincialis</name>
    <name type="common">Mediterranean mussel</name>
    <dbReference type="NCBI Taxonomy" id="29158"/>
    <lineage>
        <taxon>Eukaryota</taxon>
        <taxon>Metazoa</taxon>
        <taxon>Spiralia</taxon>
        <taxon>Lophotrochozoa</taxon>
        <taxon>Mollusca</taxon>
        <taxon>Bivalvia</taxon>
        <taxon>Autobranchia</taxon>
        <taxon>Pteriomorphia</taxon>
        <taxon>Mytilida</taxon>
        <taxon>Mytiloidea</taxon>
        <taxon>Mytilidae</taxon>
        <taxon>Mytilinae</taxon>
        <taxon>Mytilus</taxon>
    </lineage>
</organism>
<feature type="binding site" evidence="8">
    <location>
        <position position="414"/>
    </location>
    <ligand>
        <name>Ni(2+)</name>
        <dbReference type="ChEBI" id="CHEBI:49786"/>
        <label>1</label>
    </ligand>
</feature>
<evidence type="ECO:0000259" key="11">
    <source>
        <dbReference type="PROSITE" id="PS51368"/>
    </source>
</evidence>
<dbReference type="Pfam" id="PF00449">
    <property type="entry name" value="Urease_alpha"/>
    <property type="match status" value="1"/>
</dbReference>
<comment type="pathway">
    <text evidence="1 6">Nitrogen metabolism; urea degradation; CO(2) and NH(3) from urea (urease route): step 1/1.</text>
</comment>
<evidence type="ECO:0000256" key="8">
    <source>
        <dbReference type="PIRSR" id="PIRSR001222-51"/>
    </source>
</evidence>
<dbReference type="SUPFAM" id="SSF51556">
    <property type="entry name" value="Metallo-dependent hydrolases"/>
    <property type="match status" value="1"/>
</dbReference>
<dbReference type="CDD" id="cd00390">
    <property type="entry name" value="Urease_gamma"/>
    <property type="match status" value="1"/>
</dbReference>
<dbReference type="InterPro" id="IPR032466">
    <property type="entry name" value="Metal_Hydrolase"/>
</dbReference>
<evidence type="ECO:0000256" key="3">
    <source>
        <dbReference type="ARBA" id="ARBA00022596"/>
    </source>
</evidence>
<dbReference type="InterPro" id="IPR008221">
    <property type="entry name" value="Urease"/>
</dbReference>
<evidence type="ECO:0000313" key="12">
    <source>
        <dbReference type="EMBL" id="VDI52834.1"/>
    </source>
</evidence>
<feature type="binding site" description="via carbamate group" evidence="8">
    <location>
        <position position="499"/>
    </location>
    <ligand>
        <name>Ni(2+)</name>
        <dbReference type="ChEBI" id="CHEBI:49786"/>
        <label>2</label>
    </ligand>
</feature>
<dbReference type="NCBIfam" id="NF009671">
    <property type="entry name" value="PRK13192.1"/>
    <property type="match status" value="1"/>
</dbReference>
<evidence type="ECO:0000256" key="2">
    <source>
        <dbReference type="ARBA" id="ARBA00012934"/>
    </source>
</evidence>
<evidence type="ECO:0000256" key="10">
    <source>
        <dbReference type="PROSITE-ProRule" id="PRU00700"/>
    </source>
</evidence>
<accession>A0A8B6FSD2</accession>
<dbReference type="Pfam" id="PF01979">
    <property type="entry name" value="Amidohydro_1"/>
    <property type="match status" value="1"/>
</dbReference>
<comment type="catalytic activity">
    <reaction evidence="6">
        <text>urea + 2 H2O + H(+) = hydrogencarbonate + 2 NH4(+)</text>
        <dbReference type="Rhea" id="RHEA:20557"/>
        <dbReference type="ChEBI" id="CHEBI:15377"/>
        <dbReference type="ChEBI" id="CHEBI:15378"/>
        <dbReference type="ChEBI" id="CHEBI:16199"/>
        <dbReference type="ChEBI" id="CHEBI:17544"/>
        <dbReference type="ChEBI" id="CHEBI:28938"/>
        <dbReference type="EC" id="3.5.1.5"/>
    </reaction>
</comment>
<dbReference type="PIRSF" id="PIRSF001222">
    <property type="entry name" value="Urease"/>
    <property type="match status" value="1"/>
</dbReference>
<dbReference type="GO" id="GO:0035550">
    <property type="term" value="C:urease complex"/>
    <property type="evidence" value="ECO:0007669"/>
    <property type="project" value="InterPro"/>
</dbReference>
<feature type="binding site" evidence="8">
    <location>
        <position position="554"/>
    </location>
    <ligand>
        <name>Ni(2+)</name>
        <dbReference type="ChEBI" id="CHEBI:49786"/>
        <label>2</label>
    </ligand>
</feature>
<dbReference type="OrthoDB" id="1708534at2759"/>
<dbReference type="InterPro" id="IPR002019">
    <property type="entry name" value="Urease_beta-like"/>
</dbReference>
<dbReference type="PROSITE" id="PS51368">
    <property type="entry name" value="UREASE_3"/>
    <property type="match status" value="1"/>
</dbReference>
<gene>
    <name evidence="12" type="ORF">MGAL_10B044360</name>
</gene>
<evidence type="ECO:0000256" key="5">
    <source>
        <dbReference type="ARBA" id="ARBA00022801"/>
    </source>
</evidence>
<sequence length="856" mass="92975">MKLAPRELESLLVHQAGCVAQRRLARGLRLNHPETIAIIASQIQELIRDGYTVSDLMSKGREMIGFNQVMPGVADMIHEVQVEGTFPDGTKLVTVHKPICRKDGDLELALYGSFLPIPALEKFNEAKGHKIEEGVCDAKLDVKPGELMPISGDIELNKGRKTISLSVTSLCDRPIQVGSHYHFIETNKYLQFDRKASYGMRLNIPAGTAIRFEPGETKTVDLVAISGNKIIRGGNFLCDGPVDDRALIKVMETIEDRKFGNQKQEEIKSALKKCIMSRPQYALMFGPTVGDKLRLGDTSLVIEVEKDFTVYGDEIKFGGGKVIREGMGQASNRMNVNWDILDTVITNALLVDAIAGIVKADIGIKDGKIAGIGKAGNPDCMEGVTPGMVVAAGTEAIAGEGLIITAGALDGHVHFICPQLAREAIASGITTMFGGGTGPATGSNATTCSPGPNHIRDMLQSTDAFPLNFGFTGKGNSSRTFELAADLSEQILAGAIGLKLHEDWGTTPAAIDTCLNVAEKYDVQVTIHTDTLNESACVEQTIEAFKGRCIHTYHSEGAGGGHAPDIIKVVGEKSVLPSSTNPTRPYTANTIDEHLDMLMVCHHLDKNLKEDVAFAESRIRAETIAAEDILHDVGAISIMASDSQAMGRIGEVICRTWQTADKMKLFRGRLGDEKGENDNLRVKRFVAKYTINPAIAHGMSHLIGSVEVGKMADLVLWNPAFFGAKPEIIIKGGQIAWAQMGMPNASIPTPEPVKQRKMFGAYGRSVGTHSVAFVSGASIQKGVVQGYDLKKRCEAVKNIRNITKEDMVLNNYLPNISVDPYSYKVHITDEKDKKNQIHLTCPPAQRLALAQRYFMF</sequence>
<feature type="binding site" evidence="8">
    <location>
        <position position="412"/>
    </location>
    <ligand>
        <name>Ni(2+)</name>
        <dbReference type="ChEBI" id="CHEBI:49786"/>
        <label>1</label>
    </ligand>
</feature>
<dbReference type="GO" id="GO:0016151">
    <property type="term" value="F:nickel cation binding"/>
    <property type="evidence" value="ECO:0007669"/>
    <property type="project" value="InterPro"/>
</dbReference>
<dbReference type="NCBIfam" id="TIGR01792">
    <property type="entry name" value="urease_alph"/>
    <property type="match status" value="1"/>
</dbReference>
<dbReference type="SUPFAM" id="SSF51338">
    <property type="entry name" value="Composite domain of metallo-dependent hydrolases"/>
    <property type="match status" value="2"/>
</dbReference>
<feature type="binding site" evidence="8">
    <location>
        <position position="528"/>
    </location>
    <ligand>
        <name>Ni(2+)</name>
        <dbReference type="ChEBI" id="CHEBI:49786"/>
        <label>2</label>
    </ligand>
</feature>
<dbReference type="Gene3D" id="3.20.20.140">
    <property type="entry name" value="Metal-dependent hydrolases"/>
    <property type="match status" value="1"/>
</dbReference>
<dbReference type="InterPro" id="IPR017950">
    <property type="entry name" value="Urease_AS"/>
</dbReference>
<dbReference type="PROSITE" id="PS01120">
    <property type="entry name" value="UREASE_1"/>
    <property type="match status" value="1"/>
</dbReference>
<dbReference type="InterPro" id="IPR029754">
    <property type="entry name" value="Urease_Ni-bd"/>
</dbReference>
<dbReference type="InterPro" id="IPR002026">
    <property type="entry name" value="Urease_gamma/gamma-beta_su"/>
</dbReference>
<dbReference type="InterPro" id="IPR036463">
    <property type="entry name" value="Urease_gamma_sf"/>
</dbReference>
<dbReference type="CDD" id="cd00407">
    <property type="entry name" value="Urease_beta"/>
    <property type="match status" value="1"/>
</dbReference>
<dbReference type="InterPro" id="IPR050069">
    <property type="entry name" value="Urease_subunit"/>
</dbReference>
<dbReference type="InterPro" id="IPR036461">
    <property type="entry name" value="Urease_betasu_sf"/>
</dbReference>
<dbReference type="AlphaFoldDB" id="A0A8B6FSD2"/>
<dbReference type="InterPro" id="IPR017951">
    <property type="entry name" value="Urease_asu_c"/>
</dbReference>
<dbReference type="HAMAP" id="MF_01954">
    <property type="entry name" value="Urease_beta"/>
    <property type="match status" value="1"/>
</dbReference>
<keyword evidence="5 6" id="KW-0378">Hydrolase</keyword>
<dbReference type="Pfam" id="PF00699">
    <property type="entry name" value="Urease_beta"/>
    <property type="match status" value="1"/>
</dbReference>
<evidence type="ECO:0000313" key="13">
    <source>
        <dbReference type="Proteomes" id="UP000596742"/>
    </source>
</evidence>
<dbReference type="InterPro" id="IPR011059">
    <property type="entry name" value="Metal-dep_hydrolase_composite"/>
</dbReference>
<feature type="domain" description="Urease" evidence="11">
    <location>
        <begin position="407"/>
        <end position="856"/>
    </location>
</feature>
<comment type="PTM">
    <text evidence="7">Carbamylation allows a single lysine to coordinate two nickel ions.</text>
</comment>
<dbReference type="Proteomes" id="UP000596742">
    <property type="component" value="Unassembled WGS sequence"/>
</dbReference>
<dbReference type="InterPro" id="IPR006680">
    <property type="entry name" value="Amidohydro-rel"/>
</dbReference>
<dbReference type="CDD" id="cd00375">
    <property type="entry name" value="Urease_alpha"/>
    <property type="match status" value="1"/>
</dbReference>
<dbReference type="PRINTS" id="PR01752">
    <property type="entry name" value="UREASE"/>
</dbReference>
<dbReference type="InterPro" id="IPR005848">
    <property type="entry name" value="Urease_asu"/>
</dbReference>
<name>A0A8B6FSD2_MYTGA</name>
<dbReference type="NCBIfam" id="NF009712">
    <property type="entry name" value="PRK13241.1"/>
    <property type="match status" value="1"/>
</dbReference>
<feature type="active site" description="Proton donor" evidence="9 10">
    <location>
        <position position="602"/>
    </location>
</feature>
<dbReference type="HAMAP" id="MF_01953">
    <property type="entry name" value="Urease_alpha"/>
    <property type="match status" value="1"/>
</dbReference>
<dbReference type="FunFam" id="3.30.280.10:FF:000001">
    <property type="entry name" value="Urease subunit alpha"/>
    <property type="match status" value="1"/>
</dbReference>
<reference evidence="12" key="1">
    <citation type="submission" date="2018-11" db="EMBL/GenBank/DDBJ databases">
        <authorList>
            <person name="Alioto T."/>
            <person name="Alioto T."/>
        </authorList>
    </citation>
    <scope>NUCLEOTIDE SEQUENCE</scope>
</reference>
<dbReference type="EC" id="3.5.1.5" evidence="2 6"/>
<evidence type="ECO:0000256" key="9">
    <source>
        <dbReference type="PIRSR" id="PIRSR611612-52"/>
    </source>
</evidence>
<dbReference type="InterPro" id="IPR011612">
    <property type="entry name" value="Urease_alpha_N_dom"/>
</dbReference>
<keyword evidence="4 6" id="KW-0479">Metal-binding</keyword>
<dbReference type="GO" id="GO:0009039">
    <property type="term" value="F:urease activity"/>
    <property type="evidence" value="ECO:0007669"/>
    <property type="project" value="UniProtKB-EC"/>
</dbReference>
<dbReference type="PANTHER" id="PTHR33569:SF1">
    <property type="entry name" value="UREASE"/>
    <property type="match status" value="1"/>
</dbReference>
<evidence type="ECO:0000256" key="1">
    <source>
        <dbReference type="ARBA" id="ARBA00004897"/>
    </source>
</evidence>
<dbReference type="EMBL" id="UYJE01007222">
    <property type="protein sequence ID" value="VDI52834.1"/>
    <property type="molecule type" value="Genomic_DNA"/>
</dbReference>